<evidence type="ECO:0000256" key="7">
    <source>
        <dbReference type="ARBA" id="ARBA00023053"/>
    </source>
</evidence>
<gene>
    <name evidence="11" type="primary">nhaA</name>
    <name evidence="12" type="ORF">OM076_02115</name>
</gene>
<evidence type="ECO:0000256" key="5">
    <source>
        <dbReference type="ARBA" id="ARBA00022692"/>
    </source>
</evidence>
<keyword evidence="5 11" id="KW-0812">Transmembrane</keyword>
<dbReference type="PANTHER" id="PTHR30341:SF0">
    <property type="entry name" value="NA(+)_H(+) ANTIPORTER NHAA"/>
    <property type="match status" value="1"/>
</dbReference>
<dbReference type="RefSeq" id="WP_270037699.1">
    <property type="nucleotide sequence ID" value="NZ_JAPDOD010000001.1"/>
</dbReference>
<comment type="similarity">
    <text evidence="11">Belongs to the NhaA Na(+)/H(+) (TC 2.A.33) antiporter family.</text>
</comment>
<keyword evidence="10 11" id="KW-0739">Sodium transport</keyword>
<dbReference type="EMBL" id="JAPDOD010000001">
    <property type="protein sequence ID" value="MDA0159046.1"/>
    <property type="molecule type" value="Genomic_DNA"/>
</dbReference>
<evidence type="ECO:0000256" key="1">
    <source>
        <dbReference type="ARBA" id="ARBA00004429"/>
    </source>
</evidence>
<keyword evidence="9 11" id="KW-0472">Membrane</keyword>
<comment type="function">
    <text evidence="11">Na(+)/H(+) antiporter that extrudes sodium in exchange for external protons.</text>
</comment>
<evidence type="ECO:0000256" key="10">
    <source>
        <dbReference type="ARBA" id="ARBA00023201"/>
    </source>
</evidence>
<dbReference type="InterPro" id="IPR004670">
    <property type="entry name" value="NhaA"/>
</dbReference>
<feature type="transmembrane region" description="Helical" evidence="11">
    <location>
        <begin position="230"/>
        <end position="250"/>
    </location>
</feature>
<reference evidence="12" key="1">
    <citation type="submission" date="2022-10" db="EMBL/GenBank/DDBJ databases">
        <title>The WGS of Solirubrobacter ginsenosidimutans DSM 21036.</title>
        <authorList>
            <person name="Jiang Z."/>
        </authorList>
    </citation>
    <scope>NUCLEOTIDE SEQUENCE</scope>
    <source>
        <strain evidence="12">DSM 21036</strain>
    </source>
</reference>
<evidence type="ECO:0000256" key="4">
    <source>
        <dbReference type="ARBA" id="ARBA00022475"/>
    </source>
</evidence>
<dbReference type="AlphaFoldDB" id="A0A9X3S0A9"/>
<accession>A0A9X3S0A9</accession>
<feature type="transmembrane region" description="Helical" evidence="11">
    <location>
        <begin position="56"/>
        <end position="77"/>
    </location>
</feature>
<comment type="subcellular location">
    <subcellularLocation>
        <location evidence="1">Cell inner membrane</location>
        <topology evidence="1">Multi-pass membrane protein</topology>
    </subcellularLocation>
    <subcellularLocation>
        <location evidence="11">Cell membrane</location>
        <topology evidence="11">Multi-pass membrane protein</topology>
    </subcellularLocation>
</comment>
<dbReference type="GO" id="GO:0006885">
    <property type="term" value="P:regulation of pH"/>
    <property type="evidence" value="ECO:0007669"/>
    <property type="project" value="InterPro"/>
</dbReference>
<evidence type="ECO:0000256" key="2">
    <source>
        <dbReference type="ARBA" id="ARBA00022448"/>
    </source>
</evidence>
<keyword evidence="3 11" id="KW-0050">Antiport</keyword>
<evidence type="ECO:0000313" key="13">
    <source>
        <dbReference type="Proteomes" id="UP001149140"/>
    </source>
</evidence>
<comment type="catalytic activity">
    <reaction evidence="11">
        <text>Na(+)(in) + 2 H(+)(out) = Na(+)(out) + 2 H(+)(in)</text>
        <dbReference type="Rhea" id="RHEA:29251"/>
        <dbReference type="ChEBI" id="CHEBI:15378"/>
        <dbReference type="ChEBI" id="CHEBI:29101"/>
    </reaction>
</comment>
<feature type="transmembrane region" description="Helical" evidence="11">
    <location>
        <begin position="424"/>
        <end position="443"/>
    </location>
</feature>
<evidence type="ECO:0000256" key="11">
    <source>
        <dbReference type="HAMAP-Rule" id="MF_01844"/>
    </source>
</evidence>
<proteinExistence type="inferred from homology"/>
<feature type="transmembrane region" description="Helical" evidence="11">
    <location>
        <begin position="173"/>
        <end position="192"/>
    </location>
</feature>
<evidence type="ECO:0000256" key="9">
    <source>
        <dbReference type="ARBA" id="ARBA00023136"/>
    </source>
</evidence>
<dbReference type="GO" id="GO:0005886">
    <property type="term" value="C:plasma membrane"/>
    <property type="evidence" value="ECO:0007669"/>
    <property type="project" value="UniProtKB-SubCell"/>
</dbReference>
<keyword evidence="7 11" id="KW-0915">Sodium</keyword>
<feature type="transmembrane region" description="Helical" evidence="11">
    <location>
        <begin position="354"/>
        <end position="377"/>
    </location>
</feature>
<keyword evidence="8 11" id="KW-0406">Ion transport</keyword>
<dbReference type="Gene3D" id="1.20.1530.10">
    <property type="entry name" value="Na+/H+ antiporter like domain"/>
    <property type="match status" value="1"/>
</dbReference>
<feature type="transmembrane region" description="Helical" evidence="11">
    <location>
        <begin position="107"/>
        <end position="125"/>
    </location>
</feature>
<dbReference type="Pfam" id="PF06965">
    <property type="entry name" value="Na_H_antiport_1"/>
    <property type="match status" value="1"/>
</dbReference>
<keyword evidence="4 11" id="KW-1003">Cell membrane</keyword>
<feature type="transmembrane region" description="Helical" evidence="11">
    <location>
        <begin position="146"/>
        <end position="167"/>
    </location>
</feature>
<dbReference type="HAMAP" id="MF_01844">
    <property type="entry name" value="NhaA"/>
    <property type="match status" value="1"/>
</dbReference>
<dbReference type="GO" id="GO:0015385">
    <property type="term" value="F:sodium:proton antiporter activity"/>
    <property type="evidence" value="ECO:0007669"/>
    <property type="project" value="TreeGrafter"/>
</dbReference>
<evidence type="ECO:0000256" key="8">
    <source>
        <dbReference type="ARBA" id="ARBA00023065"/>
    </source>
</evidence>
<evidence type="ECO:0000256" key="6">
    <source>
        <dbReference type="ARBA" id="ARBA00022989"/>
    </source>
</evidence>
<comment type="caution">
    <text evidence="12">The sequence shown here is derived from an EMBL/GenBank/DDBJ whole genome shotgun (WGS) entry which is preliminary data.</text>
</comment>
<organism evidence="12 13">
    <name type="scientific">Solirubrobacter ginsenosidimutans</name>
    <dbReference type="NCBI Taxonomy" id="490573"/>
    <lineage>
        <taxon>Bacteria</taxon>
        <taxon>Bacillati</taxon>
        <taxon>Actinomycetota</taxon>
        <taxon>Thermoleophilia</taxon>
        <taxon>Solirubrobacterales</taxon>
        <taxon>Solirubrobacteraceae</taxon>
        <taxon>Solirubrobacter</taxon>
    </lineage>
</organism>
<protein>
    <recommendedName>
        <fullName evidence="11">Na(+)/H(+) antiporter NhaA</fullName>
    </recommendedName>
    <alternativeName>
        <fullName evidence="11">Sodium/proton antiporter NhaA</fullName>
    </alternativeName>
</protein>
<dbReference type="Proteomes" id="UP001149140">
    <property type="component" value="Unassembled WGS sequence"/>
</dbReference>
<feature type="transmembrane region" description="Helical" evidence="11">
    <location>
        <begin position="204"/>
        <end position="224"/>
    </location>
</feature>
<dbReference type="PANTHER" id="PTHR30341">
    <property type="entry name" value="SODIUM ION/PROTON ANTIPORTER NHAA-RELATED"/>
    <property type="match status" value="1"/>
</dbReference>
<keyword evidence="6 11" id="KW-1133">Transmembrane helix</keyword>
<keyword evidence="13" id="KW-1185">Reference proteome</keyword>
<name>A0A9X3S0A9_9ACTN</name>
<dbReference type="InterPro" id="IPR023171">
    <property type="entry name" value="Na/H_antiporter_dom_sf"/>
</dbReference>
<evidence type="ECO:0000256" key="3">
    <source>
        <dbReference type="ARBA" id="ARBA00022449"/>
    </source>
</evidence>
<sequence length="460" mass="48037">MARRHTTLTRIAQALRPDPSRFAAAAALQDPSLLMEAQAQEERVERTPRFTALRGALRAESGGALLLVAAIALALLWSNAPGGGSYDAFWHAPVALTVGPWTLAADLRTWIDEGLMTLFFLVVGLEAKRERDLGELREGRRLTVPVLAALGGMAASVGIYVAVTAGAGGTGSGGWGVALSTDTALALGALTFTAGRYGKRLQIFMLTLLVVDDFVALLVISVAYPSRIDVAATIVAAALLAALLTMRAIAGRQFRARGNSASTLWVLSIVAGLGLWLALFESGIDPVISGLLIGLLTNAYEPEGRVEAVISPNQRLLTRLHPWTSKLVVPLFALANAGLHIDRQLLARAATSPVTWGIVLAYVIGKPLGIVVAAWAAKSSAPRHAALSLGWGELGGTALAAGVGFTVSLLIASRAFGGELLDEAKVGIFLTALLAPALSLLALNARRPRLAGCLSPVPAR</sequence>
<evidence type="ECO:0000313" key="12">
    <source>
        <dbReference type="EMBL" id="MDA0159046.1"/>
    </source>
</evidence>
<feature type="transmembrane region" description="Helical" evidence="11">
    <location>
        <begin position="262"/>
        <end position="280"/>
    </location>
</feature>
<feature type="transmembrane region" description="Helical" evidence="11">
    <location>
        <begin position="389"/>
        <end position="412"/>
    </location>
</feature>
<keyword evidence="2 11" id="KW-0813">Transport</keyword>